<sequence length="159" mass="17785">MKSFKYYLVCLLLVTQIAVADDRTVLIWETGKNLETSYDVIYTALEDNKFYVVFEPNIQKNLSMFAKRWGEDYNRNGLEGIRAMMFCNGWYANAVSNADPDMLALCPLHVTLVQKNGVTKILFARPTVIAGDSKAQAVAQEIEAGVSKALDEAVAELNH</sequence>
<dbReference type="Pfam" id="PF03625">
    <property type="entry name" value="DUF302"/>
    <property type="match status" value="1"/>
</dbReference>
<proteinExistence type="predicted"/>
<gene>
    <name evidence="2" type="ORF">MNBD_GAMMA15-1270</name>
</gene>
<dbReference type="EMBL" id="UOFN01000134">
    <property type="protein sequence ID" value="VAW80895.1"/>
    <property type="molecule type" value="Genomic_DNA"/>
</dbReference>
<dbReference type="Gene3D" id="3.30.310.70">
    <property type="entry name" value="TT1751-like domain"/>
    <property type="match status" value="1"/>
</dbReference>
<feature type="domain" description="DUF302" evidence="1">
    <location>
        <begin position="79"/>
        <end position="126"/>
    </location>
</feature>
<evidence type="ECO:0000259" key="1">
    <source>
        <dbReference type="Pfam" id="PF03625"/>
    </source>
</evidence>
<accession>A0A3B0YJ03</accession>
<dbReference type="AlphaFoldDB" id="A0A3B0YJ03"/>
<dbReference type="InterPro" id="IPR035923">
    <property type="entry name" value="TT1751-like_sf"/>
</dbReference>
<reference evidence="2" key="1">
    <citation type="submission" date="2018-06" db="EMBL/GenBank/DDBJ databases">
        <authorList>
            <person name="Zhirakovskaya E."/>
        </authorList>
    </citation>
    <scope>NUCLEOTIDE SEQUENCE</scope>
</reference>
<dbReference type="InterPro" id="IPR005180">
    <property type="entry name" value="DUF302"/>
</dbReference>
<dbReference type="SUPFAM" id="SSF103247">
    <property type="entry name" value="TT1751-like"/>
    <property type="match status" value="1"/>
</dbReference>
<organism evidence="2">
    <name type="scientific">hydrothermal vent metagenome</name>
    <dbReference type="NCBI Taxonomy" id="652676"/>
    <lineage>
        <taxon>unclassified sequences</taxon>
        <taxon>metagenomes</taxon>
        <taxon>ecological metagenomes</taxon>
    </lineage>
</organism>
<evidence type="ECO:0000313" key="2">
    <source>
        <dbReference type="EMBL" id="VAW80895.1"/>
    </source>
</evidence>
<protein>
    <recommendedName>
        <fullName evidence="1">DUF302 domain-containing protein</fullName>
    </recommendedName>
</protein>
<name>A0A3B0YJ03_9ZZZZ</name>